<dbReference type="Gene3D" id="1.20.1250.20">
    <property type="entry name" value="MFS general substrate transporter like domains"/>
    <property type="match status" value="1"/>
</dbReference>
<evidence type="ECO:0000259" key="9">
    <source>
        <dbReference type="PROSITE" id="PS50850"/>
    </source>
</evidence>
<protein>
    <submittedName>
        <fullName evidence="10">MFS family permease</fullName>
    </submittedName>
</protein>
<keyword evidence="11" id="KW-1185">Reference proteome</keyword>
<dbReference type="PROSITE" id="PS50850">
    <property type="entry name" value="MFS"/>
    <property type="match status" value="1"/>
</dbReference>
<evidence type="ECO:0000256" key="2">
    <source>
        <dbReference type="ARBA" id="ARBA00022448"/>
    </source>
</evidence>
<dbReference type="PANTHER" id="PTHR23513:SF11">
    <property type="entry name" value="STAPHYLOFERRIN A TRANSPORTER"/>
    <property type="match status" value="1"/>
</dbReference>
<comment type="subcellular location">
    <subcellularLocation>
        <location evidence="1">Cell membrane</location>
        <topology evidence="1">Multi-pass membrane protein</topology>
    </subcellularLocation>
</comment>
<feature type="compositionally biased region" description="Basic residues" evidence="7">
    <location>
        <begin position="537"/>
        <end position="546"/>
    </location>
</feature>
<feature type="transmembrane region" description="Helical" evidence="8">
    <location>
        <begin position="289"/>
        <end position="311"/>
    </location>
</feature>
<dbReference type="EMBL" id="JACIDU010000008">
    <property type="protein sequence ID" value="MBB4103797.1"/>
    <property type="molecule type" value="Genomic_DNA"/>
</dbReference>
<evidence type="ECO:0000256" key="7">
    <source>
        <dbReference type="SAM" id="MobiDB-lite"/>
    </source>
</evidence>
<reference evidence="10 11" key="1">
    <citation type="submission" date="2020-08" db="EMBL/GenBank/DDBJ databases">
        <title>Genomic Encyclopedia of Type Strains, Phase IV (KMG-IV): sequencing the most valuable type-strain genomes for metagenomic binning, comparative biology and taxonomic classification.</title>
        <authorList>
            <person name="Goeker M."/>
        </authorList>
    </citation>
    <scope>NUCLEOTIDE SEQUENCE [LARGE SCALE GENOMIC DNA]</scope>
    <source>
        <strain evidence="10 11">DSM 26385</strain>
    </source>
</reference>
<sequence>MPQRRPTLALFRHPVFRALWIATLVSNLGGLIQGVGAGWLMATISPSQDMVALVQASTTLPVMIFSLASGALADNFDRRRIMLAAQLFMLAVSLLLAFAAFAGLITPWLLLCFTFLIGCGTALHNPSWQASVGDIVPREDVPAAISLNSMSFNLMRSIGPAFGGAIVAVAGAAVAFAFNAVSYLALIGAIWFWKPEPRPSGLPREHFGSAVMAGLRYVSMSPNLIKVMFRGFLFGTFAISVLALLPVITRDMLNGDAFSYGVLLGCFGLGAIGGALANGRVREVLANETIVRFAFAGFAACLGVLAVSRSIWLDCLVLLPAGACWVMALSLFNVTVQLSTPRWVVGRALALYQTATFGGMALGSWIWGVISEGQGPEVALVLSSFAMLIGLAVGLRQPLPPFNDLNLDPLNRFSEPELSLDIRSRSGPIMIMVDYQIAQEDVPAFLAAMTDRRRIRLRDGAQQWALLRDLETPDIWTETYHVPTWVEYIRHNQRRTQADAEVTERLLALHRGSEKPRVHRMIERQTVPRQDDMPLKPQHHDHHPIL</sequence>
<name>A0A7W6K2A8_9HYPH</name>
<keyword evidence="3" id="KW-1003">Cell membrane</keyword>
<dbReference type="Proteomes" id="UP000584824">
    <property type="component" value="Unassembled WGS sequence"/>
</dbReference>
<evidence type="ECO:0000256" key="4">
    <source>
        <dbReference type="ARBA" id="ARBA00022692"/>
    </source>
</evidence>
<keyword evidence="2" id="KW-0813">Transport</keyword>
<feature type="transmembrane region" description="Helical" evidence="8">
    <location>
        <begin position="348"/>
        <end position="366"/>
    </location>
</feature>
<feature type="transmembrane region" description="Helical" evidence="8">
    <location>
        <begin position="161"/>
        <end position="193"/>
    </location>
</feature>
<evidence type="ECO:0000256" key="6">
    <source>
        <dbReference type="ARBA" id="ARBA00023136"/>
    </source>
</evidence>
<feature type="transmembrane region" description="Helical" evidence="8">
    <location>
        <begin position="85"/>
        <end position="118"/>
    </location>
</feature>
<feature type="transmembrane region" description="Helical" evidence="8">
    <location>
        <begin position="378"/>
        <end position="395"/>
    </location>
</feature>
<comment type="caution">
    <text evidence="10">The sequence shown here is derived from an EMBL/GenBank/DDBJ whole genome shotgun (WGS) entry which is preliminary data.</text>
</comment>
<dbReference type="InterPro" id="IPR010290">
    <property type="entry name" value="TM_effector"/>
</dbReference>
<organism evidence="10 11">
    <name type="scientific">Allorhizobium borbori</name>
    <dbReference type="NCBI Taxonomy" id="485907"/>
    <lineage>
        <taxon>Bacteria</taxon>
        <taxon>Pseudomonadati</taxon>
        <taxon>Pseudomonadota</taxon>
        <taxon>Alphaproteobacteria</taxon>
        <taxon>Hyphomicrobiales</taxon>
        <taxon>Rhizobiaceae</taxon>
        <taxon>Rhizobium/Agrobacterium group</taxon>
        <taxon>Allorhizobium</taxon>
    </lineage>
</organism>
<dbReference type="InterPro" id="IPR020846">
    <property type="entry name" value="MFS_dom"/>
</dbReference>
<keyword evidence="5 8" id="KW-1133">Transmembrane helix</keyword>
<evidence type="ECO:0000256" key="1">
    <source>
        <dbReference type="ARBA" id="ARBA00004651"/>
    </source>
</evidence>
<dbReference type="PANTHER" id="PTHR23513">
    <property type="entry name" value="INTEGRAL MEMBRANE EFFLUX PROTEIN-RELATED"/>
    <property type="match status" value="1"/>
</dbReference>
<dbReference type="Pfam" id="PF05977">
    <property type="entry name" value="MFS_3"/>
    <property type="match status" value="1"/>
</dbReference>
<feature type="transmembrane region" description="Helical" evidence="8">
    <location>
        <begin position="257"/>
        <end position="277"/>
    </location>
</feature>
<accession>A0A7W6K2A8</accession>
<evidence type="ECO:0000256" key="5">
    <source>
        <dbReference type="ARBA" id="ARBA00022989"/>
    </source>
</evidence>
<evidence type="ECO:0000313" key="10">
    <source>
        <dbReference type="EMBL" id="MBB4103797.1"/>
    </source>
</evidence>
<dbReference type="CDD" id="cd06173">
    <property type="entry name" value="MFS_MefA_like"/>
    <property type="match status" value="1"/>
</dbReference>
<dbReference type="GO" id="GO:0005886">
    <property type="term" value="C:plasma membrane"/>
    <property type="evidence" value="ECO:0007669"/>
    <property type="project" value="UniProtKB-SubCell"/>
</dbReference>
<gene>
    <name evidence="10" type="ORF">GGQ66_002365</name>
</gene>
<feature type="domain" description="Major facilitator superfamily (MFS) profile" evidence="9">
    <location>
        <begin position="15"/>
        <end position="401"/>
    </location>
</feature>
<dbReference type="GO" id="GO:0022857">
    <property type="term" value="F:transmembrane transporter activity"/>
    <property type="evidence" value="ECO:0007669"/>
    <property type="project" value="InterPro"/>
</dbReference>
<dbReference type="AlphaFoldDB" id="A0A7W6K2A8"/>
<proteinExistence type="predicted"/>
<feature type="transmembrane region" description="Helical" evidence="8">
    <location>
        <begin position="317"/>
        <end position="336"/>
    </location>
</feature>
<feature type="region of interest" description="Disordered" evidence="7">
    <location>
        <begin position="525"/>
        <end position="546"/>
    </location>
</feature>
<feature type="transmembrane region" description="Helical" evidence="8">
    <location>
        <begin position="227"/>
        <end position="245"/>
    </location>
</feature>
<dbReference type="InterPro" id="IPR036259">
    <property type="entry name" value="MFS_trans_sf"/>
</dbReference>
<dbReference type="RefSeq" id="WP_183792656.1">
    <property type="nucleotide sequence ID" value="NZ_JACIDU010000008.1"/>
</dbReference>
<evidence type="ECO:0000313" key="11">
    <source>
        <dbReference type="Proteomes" id="UP000584824"/>
    </source>
</evidence>
<evidence type="ECO:0000256" key="8">
    <source>
        <dbReference type="SAM" id="Phobius"/>
    </source>
</evidence>
<dbReference type="SUPFAM" id="SSF103473">
    <property type="entry name" value="MFS general substrate transporter"/>
    <property type="match status" value="1"/>
</dbReference>
<keyword evidence="6 8" id="KW-0472">Membrane</keyword>
<feature type="transmembrane region" description="Helical" evidence="8">
    <location>
        <begin position="50"/>
        <end position="73"/>
    </location>
</feature>
<feature type="transmembrane region" description="Helical" evidence="8">
    <location>
        <begin position="20"/>
        <end position="44"/>
    </location>
</feature>
<evidence type="ECO:0000256" key="3">
    <source>
        <dbReference type="ARBA" id="ARBA00022475"/>
    </source>
</evidence>
<keyword evidence="4 8" id="KW-0812">Transmembrane</keyword>